<evidence type="ECO:0000256" key="7">
    <source>
        <dbReference type="ARBA" id="ARBA00022632"/>
    </source>
</evidence>
<evidence type="ECO:0000256" key="4">
    <source>
        <dbReference type="ARBA" id="ARBA00011204"/>
    </source>
</evidence>
<feature type="compositionally biased region" description="Polar residues" evidence="13">
    <location>
        <begin position="248"/>
        <end position="260"/>
    </location>
</feature>
<feature type="compositionally biased region" description="Basic residues" evidence="13">
    <location>
        <begin position="271"/>
        <end position="284"/>
    </location>
</feature>
<dbReference type="GO" id="GO:0039502">
    <property type="term" value="P:symbiont-mediated suppression of host type I interferon-mediated signaling pathway"/>
    <property type="evidence" value="ECO:0007669"/>
    <property type="project" value="UniProtKB-KW"/>
</dbReference>
<comment type="similarity">
    <text evidence="3">Belongs to the PPP1R15 family.</text>
</comment>
<comment type="function">
    <text evidence="1">Interacts with the host phosphatase PP1 catalytic subunit (PPP1CB) and recruits it to dephosphorylate EIF2S1/eIF2alpha and therefore restores the host translation that has been shut-down by the host. Also inhibits the EIF2S1/eIF2alpha-ATF4-DDIT3/CHOP pathway.</text>
</comment>
<dbReference type="GO" id="GO:0034976">
    <property type="term" value="P:response to endoplasmic reticulum stress"/>
    <property type="evidence" value="ECO:0007669"/>
    <property type="project" value="TreeGrafter"/>
</dbReference>
<dbReference type="Pfam" id="PF10488">
    <property type="entry name" value="PP1c_bdg"/>
    <property type="match status" value="1"/>
</dbReference>
<evidence type="ECO:0000313" key="15">
    <source>
        <dbReference type="EMBL" id="CAL1263807.1"/>
    </source>
</evidence>
<keyword evidence="11" id="KW-0899">Viral immunoevasion</keyword>
<comment type="caution">
    <text evidence="15">The sequence shown here is derived from an EMBL/GenBank/DDBJ whole genome shotgun (WGS) entry which is preliminary data.</text>
</comment>
<dbReference type="AlphaFoldDB" id="A0AAV1YXG2"/>
<evidence type="ECO:0000256" key="9">
    <source>
        <dbReference type="ARBA" id="ARBA00022921"/>
    </source>
</evidence>
<evidence type="ECO:0000256" key="3">
    <source>
        <dbReference type="ARBA" id="ARBA00010161"/>
    </source>
</evidence>
<dbReference type="GO" id="GO:0000164">
    <property type="term" value="C:protein phosphatase type 1 complex"/>
    <property type="evidence" value="ECO:0007669"/>
    <property type="project" value="TreeGrafter"/>
</dbReference>
<evidence type="ECO:0000259" key="14">
    <source>
        <dbReference type="Pfam" id="PF10488"/>
    </source>
</evidence>
<dbReference type="GO" id="GO:0019888">
    <property type="term" value="F:protein phosphatase regulator activity"/>
    <property type="evidence" value="ECO:0007669"/>
    <property type="project" value="TreeGrafter"/>
</dbReference>
<evidence type="ECO:0000256" key="8">
    <source>
        <dbReference type="ARBA" id="ARBA00022830"/>
    </source>
</evidence>
<sequence>MSQNFIETLLDKLSPKDNGNSILKNWTGLQSFVGSNLSFNDSILYKYQEALLDGNDSSSTNLSLKRSPLESTMFPFHHSMSPNSLVSRVSKLFFPTTSSFQDYSRRIQDINTNHKISLNKVNYTEDNIWEVFMQEAFNFAVNISKHHSNYLKHNPSNSIKQSVDTSNFLDTITTICTNSSVNKLPSMVVDSLVVSSPSQKIEENIKPKGIVEALASSSMKEESKGKKLSEQDMAVVTVGNNSSVQKNKITADNGILNQEMASRKTKEMQKRSKNRRRRQKKNKSKNNVQKGSSSIGNDQNLKSQALCEVDTAVSQIGCGLMNNIRKCANKNSATVCNVINITDNANSVQIILPDVSSFVITVDSAGDDSDWDENSDSEWLNDTSEFEFCGLNVANLPSSKPNTSLLSVPEYQDEDVETLQLNMLLHRVNKEWNEATKDLDGKSRSSTKVSFVPDDELVEILPVEVYERKGEWEMYAIERLRFKRRIDELDKIISPCLTREHREKFFLKYHTTDL</sequence>
<evidence type="ECO:0000256" key="5">
    <source>
        <dbReference type="ARBA" id="ARBA00019072"/>
    </source>
</evidence>
<dbReference type="GO" id="GO:0005783">
    <property type="term" value="C:endoplasmic reticulum"/>
    <property type="evidence" value="ECO:0007669"/>
    <property type="project" value="TreeGrafter"/>
</dbReference>
<evidence type="ECO:0000256" key="10">
    <source>
        <dbReference type="ARBA" id="ARBA00023258"/>
    </source>
</evidence>
<comment type="similarity">
    <text evidence="2">Belongs to the asfivirus DP71L family.</text>
</comment>
<keyword evidence="10" id="KW-0922">Interferon antiviral system evasion</keyword>
<dbReference type="PANTHER" id="PTHR16489:SF12">
    <property type="entry name" value="GH11727P"/>
    <property type="match status" value="1"/>
</dbReference>
<feature type="compositionally biased region" description="Basic and acidic residues" evidence="13">
    <location>
        <begin position="261"/>
        <end position="270"/>
    </location>
</feature>
<dbReference type="PANTHER" id="PTHR16489">
    <property type="entry name" value="GH11727P"/>
    <property type="match status" value="1"/>
</dbReference>
<evidence type="ECO:0000256" key="12">
    <source>
        <dbReference type="ARBA" id="ARBA00031298"/>
    </source>
</evidence>
<dbReference type="Proteomes" id="UP001497382">
    <property type="component" value="Unassembled WGS sequence"/>
</dbReference>
<feature type="domain" description="Protein phosphatase 1 regulatory subunit 15A/B C-terminal" evidence="14">
    <location>
        <begin position="447"/>
        <end position="508"/>
    </location>
</feature>
<reference evidence="15 16" key="1">
    <citation type="submission" date="2024-04" db="EMBL/GenBank/DDBJ databases">
        <authorList>
            <person name="Rising A."/>
            <person name="Reimegard J."/>
            <person name="Sonavane S."/>
            <person name="Akerstrom W."/>
            <person name="Nylinder S."/>
            <person name="Hedman E."/>
            <person name="Kallberg Y."/>
        </authorList>
    </citation>
    <scope>NUCLEOTIDE SEQUENCE [LARGE SCALE GENOMIC DNA]</scope>
</reference>
<dbReference type="InterPro" id="IPR051254">
    <property type="entry name" value="PPP1R15"/>
</dbReference>
<keyword evidence="9" id="KW-0426">Late protein</keyword>
<evidence type="ECO:0000256" key="13">
    <source>
        <dbReference type="SAM" id="MobiDB-lite"/>
    </source>
</evidence>
<accession>A0AAV1YXG2</accession>
<gene>
    <name evidence="15" type="ORF">LARSCL_LOCUS1676</name>
</gene>
<keyword evidence="8" id="KW-1114">Inhibition of host interferon signaling pathway by virus</keyword>
<evidence type="ECO:0000313" key="16">
    <source>
        <dbReference type="Proteomes" id="UP001497382"/>
    </source>
</evidence>
<feature type="region of interest" description="Disordered" evidence="13">
    <location>
        <begin position="248"/>
        <end position="297"/>
    </location>
</feature>
<organism evidence="15 16">
    <name type="scientific">Larinioides sclopetarius</name>
    <dbReference type="NCBI Taxonomy" id="280406"/>
    <lineage>
        <taxon>Eukaryota</taxon>
        <taxon>Metazoa</taxon>
        <taxon>Ecdysozoa</taxon>
        <taxon>Arthropoda</taxon>
        <taxon>Chelicerata</taxon>
        <taxon>Arachnida</taxon>
        <taxon>Araneae</taxon>
        <taxon>Araneomorphae</taxon>
        <taxon>Entelegynae</taxon>
        <taxon>Araneoidea</taxon>
        <taxon>Araneidae</taxon>
        <taxon>Larinioides</taxon>
    </lineage>
</organism>
<feature type="compositionally biased region" description="Low complexity" evidence="13">
    <location>
        <begin position="285"/>
        <end position="294"/>
    </location>
</feature>
<evidence type="ECO:0000256" key="1">
    <source>
        <dbReference type="ARBA" id="ARBA00003756"/>
    </source>
</evidence>
<protein>
    <recommendedName>
        <fullName evidence="5">Protein DP71L</fullName>
    </recommendedName>
    <alternativeName>
        <fullName evidence="12">MyD116 homolog</fullName>
    </alternativeName>
</protein>
<evidence type="ECO:0000256" key="2">
    <source>
        <dbReference type="ARBA" id="ARBA00007512"/>
    </source>
</evidence>
<dbReference type="InterPro" id="IPR019523">
    <property type="entry name" value="Prot_Pase1_reg-su15A/B_C"/>
</dbReference>
<evidence type="ECO:0000256" key="11">
    <source>
        <dbReference type="ARBA" id="ARBA00023280"/>
    </source>
</evidence>
<name>A0AAV1YXG2_9ARAC</name>
<keyword evidence="6" id="KW-0945">Host-virus interaction</keyword>
<proteinExistence type="inferred from homology"/>
<dbReference type="EMBL" id="CAXIEN010000010">
    <property type="protein sequence ID" value="CAL1263807.1"/>
    <property type="molecule type" value="Genomic_DNA"/>
</dbReference>
<evidence type="ECO:0000256" key="6">
    <source>
        <dbReference type="ARBA" id="ARBA00022581"/>
    </source>
</evidence>
<comment type="subunit">
    <text evidence="4">Interacts (via C-terminus) with host PPP1CB.</text>
</comment>
<dbReference type="GO" id="GO:0051246">
    <property type="term" value="P:regulation of protein metabolic process"/>
    <property type="evidence" value="ECO:0007669"/>
    <property type="project" value="UniProtKB-ARBA"/>
</dbReference>
<keyword evidence="7" id="KW-1090">Inhibition of host innate immune response by virus</keyword>
<keyword evidence="16" id="KW-1185">Reference proteome</keyword>